<dbReference type="SMART" id="SM00220">
    <property type="entry name" value="S_TKc"/>
    <property type="match status" value="1"/>
</dbReference>
<keyword evidence="1" id="KW-0808">Transferase</keyword>
<dbReference type="Gene3D" id="1.10.510.10">
    <property type="entry name" value="Transferase(Phosphotransferase) domain 1"/>
    <property type="match status" value="1"/>
</dbReference>
<dbReference type="EMBL" id="GIBP01001849">
    <property type="protein sequence ID" value="NDV30818.1"/>
    <property type="molecule type" value="Transcribed_RNA"/>
</dbReference>
<dbReference type="Gene3D" id="3.30.200.20">
    <property type="entry name" value="Phosphorylase Kinase, domain 1"/>
    <property type="match status" value="1"/>
</dbReference>
<accession>A0A6B2L1T1</accession>
<evidence type="ECO:0000256" key="1">
    <source>
        <dbReference type="ARBA" id="ARBA00022679"/>
    </source>
</evidence>
<keyword evidence="2" id="KW-0547">Nucleotide-binding</keyword>
<dbReference type="PANTHER" id="PTHR44329:SF288">
    <property type="entry name" value="MITOGEN-ACTIVATED PROTEIN KINASE KINASE KINASE 20"/>
    <property type="match status" value="1"/>
</dbReference>
<evidence type="ECO:0000256" key="4">
    <source>
        <dbReference type="ARBA" id="ARBA00022840"/>
    </source>
</evidence>
<comment type="catalytic activity">
    <reaction evidence="6">
        <text>L-seryl-[protein] + ATP = O-phospho-L-seryl-[protein] + ADP + H(+)</text>
        <dbReference type="Rhea" id="RHEA:17989"/>
        <dbReference type="Rhea" id="RHEA-COMP:9863"/>
        <dbReference type="Rhea" id="RHEA-COMP:11604"/>
        <dbReference type="ChEBI" id="CHEBI:15378"/>
        <dbReference type="ChEBI" id="CHEBI:29999"/>
        <dbReference type="ChEBI" id="CHEBI:30616"/>
        <dbReference type="ChEBI" id="CHEBI:83421"/>
        <dbReference type="ChEBI" id="CHEBI:456216"/>
        <dbReference type="EC" id="2.7.11.1"/>
    </reaction>
</comment>
<keyword evidence="3" id="KW-0418">Kinase</keyword>
<dbReference type="GO" id="GO:0004674">
    <property type="term" value="F:protein serine/threonine kinase activity"/>
    <property type="evidence" value="ECO:0007669"/>
    <property type="project" value="UniProtKB-EC"/>
</dbReference>
<dbReference type="Pfam" id="PF00069">
    <property type="entry name" value="Pkinase"/>
    <property type="match status" value="1"/>
</dbReference>
<organism evidence="9">
    <name type="scientific">Arcella intermedia</name>
    <dbReference type="NCBI Taxonomy" id="1963864"/>
    <lineage>
        <taxon>Eukaryota</taxon>
        <taxon>Amoebozoa</taxon>
        <taxon>Tubulinea</taxon>
        <taxon>Elardia</taxon>
        <taxon>Arcellinida</taxon>
        <taxon>Sphaerothecina</taxon>
        <taxon>Arcellidae</taxon>
        <taxon>Arcella</taxon>
    </lineage>
</organism>
<reference evidence="9" key="1">
    <citation type="journal article" date="2020" name="J. Eukaryot. Microbiol.">
        <title>De novo Sequencing, Assembly and Annotation of the Transcriptome for the Free-Living Testate Amoeba Arcella intermedia.</title>
        <authorList>
            <person name="Ribeiro G.M."/>
            <person name="Porfirio-Sousa A.L."/>
            <person name="Maurer-Alcala X.X."/>
            <person name="Katz L.A."/>
            <person name="Lahr D.J.G."/>
        </authorList>
    </citation>
    <scope>NUCLEOTIDE SEQUENCE</scope>
</reference>
<evidence type="ECO:0000256" key="5">
    <source>
        <dbReference type="ARBA" id="ARBA00047899"/>
    </source>
</evidence>
<sequence length="512" mass="57718">MARGSYGIVYTGKIGDSSQTFVIKDIHVRDKTRSIEEWTTEIKTMSKAASDFVVKIYGYSSSETVLTIIMEYMEKGDLYNLIHKKKEHFSPFHRLNFAAQITLGLAFLHKNKILHRDIKSMNILVSMNNICKLTDFGMSKLMGDLQIFNTANAGTPLWMAPEVAFGHYNYPADVYSFGIVLYEIFEQKLPEWDRVHSRVLFPRAYPSAFLVKPCTAYEPSERASLEDLMRGLRDMGERSLRALKDCHDFEISQSIIEESCKLEGSFSGDEKVLIDLERTLRLFCFELERSGVGAEVVEKSWEGVFGARVQGNALVDRLGPNLVGYEPQKEGAQETPKPSLEEVDPTPKEPKQPSKPKDLVHAQHNQAKSDMHQFNLLPPPEVIIPIGNNQKTDFVIPINRNQPTLPLPRTKPPETKLVKQSETQKPPKTYDARQGKGTETKQAKPNEARQTKPTVDNIKAKDTKGGNVNPRPKANYQNSQPPPLVQRQATVITPIILTNIPDEITSKAPKKS</sequence>
<dbReference type="SUPFAM" id="SSF56112">
    <property type="entry name" value="Protein kinase-like (PK-like)"/>
    <property type="match status" value="1"/>
</dbReference>
<evidence type="ECO:0000313" key="9">
    <source>
        <dbReference type="EMBL" id="NDV30818.1"/>
    </source>
</evidence>
<dbReference type="InterPro" id="IPR008271">
    <property type="entry name" value="Ser/Thr_kinase_AS"/>
</dbReference>
<feature type="compositionally biased region" description="Basic and acidic residues" evidence="7">
    <location>
        <begin position="345"/>
        <end position="366"/>
    </location>
</feature>
<evidence type="ECO:0000256" key="7">
    <source>
        <dbReference type="SAM" id="MobiDB-lite"/>
    </source>
</evidence>
<dbReference type="PROSITE" id="PS00108">
    <property type="entry name" value="PROTEIN_KINASE_ST"/>
    <property type="match status" value="1"/>
</dbReference>
<dbReference type="AlphaFoldDB" id="A0A6B2L1T1"/>
<feature type="domain" description="Protein kinase" evidence="8">
    <location>
        <begin position="1"/>
        <end position="250"/>
    </location>
</feature>
<keyword evidence="4" id="KW-0067">ATP-binding</keyword>
<evidence type="ECO:0000259" key="8">
    <source>
        <dbReference type="PROSITE" id="PS50011"/>
    </source>
</evidence>
<name>A0A6B2L1T1_9EUKA</name>
<dbReference type="GO" id="GO:0005524">
    <property type="term" value="F:ATP binding"/>
    <property type="evidence" value="ECO:0007669"/>
    <property type="project" value="UniProtKB-KW"/>
</dbReference>
<dbReference type="PRINTS" id="PR00109">
    <property type="entry name" value="TYRKINASE"/>
</dbReference>
<feature type="compositionally biased region" description="Basic and acidic residues" evidence="7">
    <location>
        <begin position="428"/>
        <end position="450"/>
    </location>
</feature>
<feature type="region of interest" description="Disordered" evidence="7">
    <location>
        <begin position="320"/>
        <end position="366"/>
    </location>
</feature>
<comment type="catalytic activity">
    <reaction evidence="5">
        <text>L-threonyl-[protein] + ATP = O-phospho-L-threonyl-[protein] + ADP + H(+)</text>
        <dbReference type="Rhea" id="RHEA:46608"/>
        <dbReference type="Rhea" id="RHEA-COMP:11060"/>
        <dbReference type="Rhea" id="RHEA-COMP:11605"/>
        <dbReference type="ChEBI" id="CHEBI:15378"/>
        <dbReference type="ChEBI" id="CHEBI:30013"/>
        <dbReference type="ChEBI" id="CHEBI:30616"/>
        <dbReference type="ChEBI" id="CHEBI:61977"/>
        <dbReference type="ChEBI" id="CHEBI:456216"/>
        <dbReference type="EC" id="2.7.11.1"/>
    </reaction>
</comment>
<feature type="region of interest" description="Disordered" evidence="7">
    <location>
        <begin position="399"/>
        <end position="484"/>
    </location>
</feature>
<protein>
    <recommendedName>
        <fullName evidence="8">Protein kinase domain-containing protein</fullName>
    </recommendedName>
</protein>
<evidence type="ECO:0000256" key="6">
    <source>
        <dbReference type="ARBA" id="ARBA00048679"/>
    </source>
</evidence>
<dbReference type="PROSITE" id="PS50011">
    <property type="entry name" value="PROTEIN_KINASE_DOM"/>
    <property type="match status" value="1"/>
</dbReference>
<dbReference type="InterPro" id="IPR000719">
    <property type="entry name" value="Prot_kinase_dom"/>
</dbReference>
<dbReference type="PANTHER" id="PTHR44329">
    <property type="entry name" value="SERINE/THREONINE-PROTEIN KINASE TNNI3K-RELATED"/>
    <property type="match status" value="1"/>
</dbReference>
<evidence type="ECO:0000256" key="3">
    <source>
        <dbReference type="ARBA" id="ARBA00022777"/>
    </source>
</evidence>
<dbReference type="InterPro" id="IPR011009">
    <property type="entry name" value="Kinase-like_dom_sf"/>
</dbReference>
<evidence type="ECO:0000256" key="2">
    <source>
        <dbReference type="ARBA" id="ARBA00022741"/>
    </source>
</evidence>
<proteinExistence type="predicted"/>
<dbReference type="InterPro" id="IPR051681">
    <property type="entry name" value="Ser/Thr_Kinases-Pseudokinases"/>
</dbReference>
<dbReference type="InterPro" id="IPR001245">
    <property type="entry name" value="Ser-Thr/Tyr_kinase_cat_dom"/>
</dbReference>